<name>A0ACC5U9K9_9FLAO</name>
<protein>
    <submittedName>
        <fullName evidence="1">DUF1080 domain-containing protein</fullName>
    </submittedName>
</protein>
<reference evidence="1" key="1">
    <citation type="submission" date="2021-05" db="EMBL/GenBank/DDBJ databases">
        <title>Draft genomes of bacteria isolated from model marine particles.</title>
        <authorList>
            <person name="Datta M.S."/>
            <person name="Schwartzman J.A."/>
            <person name="Enke T.N."/>
            <person name="Saavedra J."/>
            <person name="Cermak N."/>
            <person name="Cordero O.X."/>
        </authorList>
    </citation>
    <scope>NUCLEOTIDE SEQUENCE</scope>
    <source>
        <strain evidence="1">I2M19</strain>
    </source>
</reference>
<accession>A0ACC5U9K9</accession>
<proteinExistence type="predicted"/>
<dbReference type="EMBL" id="JAHKPD010000013">
    <property type="protein sequence ID" value="MBU2950918.1"/>
    <property type="molecule type" value="Genomic_DNA"/>
</dbReference>
<evidence type="ECO:0000313" key="1">
    <source>
        <dbReference type="EMBL" id="MBU2950918.1"/>
    </source>
</evidence>
<sequence>MRLNKLMLLSICFFFNWIGVQVIHAQDTYPSKGFVKLFNGKNFDGWYLKLKDDDPELAKKVFAIEAGGIHVFDNSWPDEIDFNEGTDGTIGMAYTKKVYKKYHLKFQYKWGHKKANYFDKWEYDAGVYYHITDDKVFPTGVEYQIQYVQTEDKNGTGDAIRPPGQTYDWYFNPEKDTYQLPNNGGILYTGQDSYKGKKWLHRAKATRNFNALNDQWNSCEIIVMGGEYAIHKLNGEVVNVIFNLKPSAGIIGFQSETAEIYYRNIEIKEFDEIISIEKFLSN</sequence>
<keyword evidence="2" id="KW-1185">Reference proteome</keyword>
<dbReference type="Proteomes" id="UP001647509">
    <property type="component" value="Unassembled WGS sequence"/>
</dbReference>
<evidence type="ECO:0000313" key="2">
    <source>
        <dbReference type="Proteomes" id="UP001647509"/>
    </source>
</evidence>
<organism evidence="1 2">
    <name type="scientific">Pseudotamlana agarivorans</name>
    <dbReference type="NCBI Taxonomy" id="481183"/>
    <lineage>
        <taxon>Bacteria</taxon>
        <taxon>Pseudomonadati</taxon>
        <taxon>Bacteroidota</taxon>
        <taxon>Flavobacteriia</taxon>
        <taxon>Flavobacteriales</taxon>
        <taxon>Flavobacteriaceae</taxon>
        <taxon>Pseudotamlana</taxon>
    </lineage>
</organism>
<comment type="caution">
    <text evidence="1">The sequence shown here is derived from an EMBL/GenBank/DDBJ whole genome shotgun (WGS) entry which is preliminary data.</text>
</comment>
<gene>
    <name evidence="1" type="ORF">KO493_09425</name>
</gene>